<evidence type="ECO:0000313" key="2">
    <source>
        <dbReference type="Proteomes" id="UP000712281"/>
    </source>
</evidence>
<accession>A0A8S9J6V0</accession>
<dbReference type="EMBL" id="QGKW02001660">
    <property type="protein sequence ID" value="KAF2577212.1"/>
    <property type="molecule type" value="Genomic_DNA"/>
</dbReference>
<sequence length="62" mass="7132">MQLPCAEKIEYCYRVVREGVDIYSSLLEPRKGRCVHLNCLRVLDEVEEESSTTEEGIVQDLS</sequence>
<gene>
    <name evidence="1" type="ORF">F2Q68_00006098</name>
</gene>
<dbReference type="AlphaFoldDB" id="A0A8S9J6V0"/>
<comment type="caution">
    <text evidence="1">The sequence shown here is derived from an EMBL/GenBank/DDBJ whole genome shotgun (WGS) entry which is preliminary data.</text>
</comment>
<reference evidence="1" key="1">
    <citation type="submission" date="2019-12" db="EMBL/GenBank/DDBJ databases">
        <title>Genome sequencing and annotation of Brassica cretica.</title>
        <authorList>
            <person name="Studholme D.J."/>
            <person name="Sarris P.F."/>
        </authorList>
    </citation>
    <scope>NUCLEOTIDE SEQUENCE</scope>
    <source>
        <strain evidence="1">PFS-001/15</strain>
        <tissue evidence="1">Leaf</tissue>
    </source>
</reference>
<organism evidence="1 2">
    <name type="scientific">Brassica cretica</name>
    <name type="common">Mustard</name>
    <dbReference type="NCBI Taxonomy" id="69181"/>
    <lineage>
        <taxon>Eukaryota</taxon>
        <taxon>Viridiplantae</taxon>
        <taxon>Streptophyta</taxon>
        <taxon>Embryophyta</taxon>
        <taxon>Tracheophyta</taxon>
        <taxon>Spermatophyta</taxon>
        <taxon>Magnoliopsida</taxon>
        <taxon>eudicotyledons</taxon>
        <taxon>Gunneridae</taxon>
        <taxon>Pentapetalae</taxon>
        <taxon>rosids</taxon>
        <taxon>malvids</taxon>
        <taxon>Brassicales</taxon>
        <taxon>Brassicaceae</taxon>
        <taxon>Brassiceae</taxon>
        <taxon>Brassica</taxon>
    </lineage>
</organism>
<proteinExistence type="predicted"/>
<dbReference type="Proteomes" id="UP000712281">
    <property type="component" value="Unassembled WGS sequence"/>
</dbReference>
<evidence type="ECO:0000313" key="1">
    <source>
        <dbReference type="EMBL" id="KAF2577212.1"/>
    </source>
</evidence>
<name>A0A8S9J6V0_BRACR</name>
<protein>
    <submittedName>
        <fullName evidence="1">Uncharacterized protein</fullName>
    </submittedName>
</protein>